<evidence type="ECO:0000313" key="2">
    <source>
        <dbReference type="Proteomes" id="UP000265916"/>
    </source>
</evidence>
<dbReference type="Proteomes" id="UP000265916">
    <property type="component" value="Unassembled WGS sequence"/>
</dbReference>
<dbReference type="EMBL" id="NRJG01000121">
    <property type="protein sequence ID" value="RIY35856.1"/>
    <property type="molecule type" value="Genomic_DNA"/>
</dbReference>
<dbReference type="RefSeq" id="WP_119532128.1">
    <property type="nucleotide sequence ID" value="NZ_JBHSSP010000020.1"/>
</dbReference>
<organism evidence="1 2">
    <name type="scientific">Psittacicella hinzii</name>
    <dbReference type="NCBI Taxonomy" id="2028575"/>
    <lineage>
        <taxon>Bacteria</taxon>
        <taxon>Pseudomonadati</taxon>
        <taxon>Pseudomonadota</taxon>
        <taxon>Gammaproteobacteria</taxon>
        <taxon>Pasteurellales</taxon>
        <taxon>Psittacicellaceae</taxon>
        <taxon>Psittacicella</taxon>
    </lineage>
</organism>
<sequence>MKEPRYAARPVDRVKRGGGVYLYYVLKHKRGRNPQGESYTTSDRVSIGRVLDNDPGYILINDKFKTYFPKEKTYSKKQMEEMGIDVTINTKPKGRPK</sequence>
<evidence type="ECO:0000313" key="1">
    <source>
        <dbReference type="EMBL" id="RIY35856.1"/>
    </source>
</evidence>
<name>A0A3A1YEJ6_9GAMM</name>
<dbReference type="AlphaFoldDB" id="A0A3A1YEJ6"/>
<reference evidence="1 2" key="1">
    <citation type="submission" date="2017-08" db="EMBL/GenBank/DDBJ databases">
        <title>Reclassification of Bisgaard taxon 37 and 44.</title>
        <authorList>
            <person name="Christensen H."/>
        </authorList>
    </citation>
    <scope>NUCLEOTIDE SEQUENCE [LARGE SCALE GENOMIC DNA]</scope>
    <source>
        <strain evidence="1 2">111</strain>
    </source>
</reference>
<gene>
    <name evidence="1" type="ORF">CKF58_06420</name>
</gene>
<proteinExistence type="predicted"/>
<comment type="caution">
    <text evidence="1">The sequence shown here is derived from an EMBL/GenBank/DDBJ whole genome shotgun (WGS) entry which is preliminary data.</text>
</comment>
<protein>
    <submittedName>
        <fullName evidence="1">Uncharacterized protein</fullName>
    </submittedName>
</protein>
<keyword evidence="2" id="KW-1185">Reference proteome</keyword>
<accession>A0A3A1YEJ6</accession>